<dbReference type="InterPro" id="IPR013083">
    <property type="entry name" value="Znf_RING/FYVE/PHD"/>
</dbReference>
<organism evidence="6 7">
    <name type="scientific">Akanthomyces muscarius</name>
    <name type="common">Entomopathogenic fungus</name>
    <name type="synonym">Lecanicillium muscarium</name>
    <dbReference type="NCBI Taxonomy" id="2231603"/>
    <lineage>
        <taxon>Eukaryota</taxon>
        <taxon>Fungi</taxon>
        <taxon>Dikarya</taxon>
        <taxon>Ascomycota</taxon>
        <taxon>Pezizomycotina</taxon>
        <taxon>Sordariomycetes</taxon>
        <taxon>Hypocreomycetidae</taxon>
        <taxon>Hypocreales</taxon>
        <taxon>Cordycipitaceae</taxon>
        <taxon>Akanthomyces</taxon>
    </lineage>
</organism>
<keyword evidence="3" id="KW-0862">Zinc</keyword>
<evidence type="ECO:0000313" key="7">
    <source>
        <dbReference type="Proteomes" id="UP001144673"/>
    </source>
</evidence>
<evidence type="ECO:0000256" key="2">
    <source>
        <dbReference type="ARBA" id="ARBA00022771"/>
    </source>
</evidence>
<evidence type="ECO:0000313" key="6">
    <source>
        <dbReference type="EMBL" id="KAJ4161595.1"/>
    </source>
</evidence>
<feature type="domain" description="RING-type" evidence="5">
    <location>
        <begin position="80"/>
        <end position="118"/>
    </location>
</feature>
<dbReference type="PANTHER" id="PTHR23041:SF78">
    <property type="entry name" value="E3 UBIQUITIN-PROTEIN LIGASE RNF4"/>
    <property type="match status" value="1"/>
</dbReference>
<dbReference type="InterPro" id="IPR017907">
    <property type="entry name" value="Znf_RING_CS"/>
</dbReference>
<accession>A0A9W8QK46</accession>
<dbReference type="PROSITE" id="PS00518">
    <property type="entry name" value="ZF_RING_1"/>
    <property type="match status" value="1"/>
</dbReference>
<dbReference type="SUPFAM" id="SSF57850">
    <property type="entry name" value="RING/U-box"/>
    <property type="match status" value="1"/>
</dbReference>
<dbReference type="AlphaFoldDB" id="A0A9W8QK46"/>
<name>A0A9W8QK46_AKAMU</name>
<dbReference type="InterPro" id="IPR001841">
    <property type="entry name" value="Znf_RING"/>
</dbReference>
<dbReference type="Pfam" id="PF13923">
    <property type="entry name" value="zf-C3HC4_2"/>
    <property type="match status" value="1"/>
</dbReference>
<dbReference type="GO" id="GO:0008270">
    <property type="term" value="F:zinc ion binding"/>
    <property type="evidence" value="ECO:0007669"/>
    <property type="project" value="UniProtKB-KW"/>
</dbReference>
<evidence type="ECO:0000256" key="4">
    <source>
        <dbReference type="PROSITE-ProRule" id="PRU00175"/>
    </source>
</evidence>
<evidence type="ECO:0000256" key="3">
    <source>
        <dbReference type="ARBA" id="ARBA00022833"/>
    </source>
</evidence>
<dbReference type="EMBL" id="JAJHUN010000002">
    <property type="protein sequence ID" value="KAJ4161595.1"/>
    <property type="molecule type" value="Genomic_DNA"/>
</dbReference>
<keyword evidence="7" id="KW-1185">Reference proteome</keyword>
<dbReference type="SMART" id="SM00184">
    <property type="entry name" value="RING"/>
    <property type="match status" value="1"/>
</dbReference>
<dbReference type="PANTHER" id="PTHR23041">
    <property type="entry name" value="RING FINGER DOMAIN-CONTAINING"/>
    <property type="match status" value="1"/>
</dbReference>
<protein>
    <recommendedName>
        <fullName evidence="5">RING-type domain-containing protein</fullName>
    </recommendedName>
</protein>
<keyword evidence="2 4" id="KW-0863">Zinc-finger</keyword>
<dbReference type="KEGG" id="amus:LMH87_007626"/>
<reference evidence="6" key="1">
    <citation type="journal article" date="2023" name="Access Microbiol">
        <title>De-novo genome assembly for Akanthomyces muscarius, a biocontrol agent of insect agricultural pests.</title>
        <authorList>
            <person name="Erdos Z."/>
            <person name="Studholme D.J."/>
            <person name="Raymond B."/>
            <person name="Sharma M."/>
        </authorList>
    </citation>
    <scope>NUCLEOTIDE SEQUENCE</scope>
    <source>
        <strain evidence="6">Ve6</strain>
    </source>
</reference>
<dbReference type="Gene3D" id="3.30.40.10">
    <property type="entry name" value="Zinc/RING finger domain, C3HC4 (zinc finger)"/>
    <property type="match status" value="1"/>
</dbReference>
<sequence>MHQDSLGAIIFFSGYLLQRLFNSLFHTAFVTKRENMPTVQVDGPAADNLTTIGPTGDNRKVEEVRKSFVDQRIKIASHACPICWDNAQGLTATSCGHLFCAKCIHEWFGNASPTASAPRTSFTIGLAFSQS</sequence>
<dbReference type="PROSITE" id="PS50089">
    <property type="entry name" value="ZF_RING_2"/>
    <property type="match status" value="1"/>
</dbReference>
<dbReference type="InterPro" id="IPR047134">
    <property type="entry name" value="RNF4"/>
</dbReference>
<keyword evidence="1" id="KW-0479">Metal-binding</keyword>
<evidence type="ECO:0000259" key="5">
    <source>
        <dbReference type="PROSITE" id="PS50089"/>
    </source>
</evidence>
<comment type="caution">
    <text evidence="6">The sequence shown here is derived from an EMBL/GenBank/DDBJ whole genome shotgun (WGS) entry which is preliminary data.</text>
</comment>
<gene>
    <name evidence="6" type="ORF">LMH87_007626</name>
</gene>
<dbReference type="Proteomes" id="UP001144673">
    <property type="component" value="Unassembled WGS sequence"/>
</dbReference>
<dbReference type="GeneID" id="80894785"/>
<proteinExistence type="predicted"/>
<dbReference type="RefSeq" id="XP_056057979.1">
    <property type="nucleotide sequence ID" value="XM_056199540.1"/>
</dbReference>
<evidence type="ECO:0000256" key="1">
    <source>
        <dbReference type="ARBA" id="ARBA00022723"/>
    </source>
</evidence>